<evidence type="ECO:0000313" key="10">
    <source>
        <dbReference type="Proteomes" id="UP000241421"/>
    </source>
</evidence>
<keyword evidence="7" id="KW-1133">Transmembrane helix</keyword>
<keyword evidence="5 6" id="KW-0482">Metalloprotease</keyword>
<dbReference type="GO" id="GO:0004222">
    <property type="term" value="F:metalloendopeptidase activity"/>
    <property type="evidence" value="ECO:0007669"/>
    <property type="project" value="InterPro"/>
</dbReference>
<evidence type="ECO:0000313" key="9">
    <source>
        <dbReference type="EMBL" id="PWF43684.1"/>
    </source>
</evidence>
<dbReference type="InterPro" id="IPR051156">
    <property type="entry name" value="Mito/Outer_Membr_Metalloprot"/>
</dbReference>
<keyword evidence="1 6" id="KW-0645">Protease</keyword>
<keyword evidence="4 6" id="KW-0862">Zinc</keyword>
<dbReference type="GO" id="GO:0016020">
    <property type="term" value="C:membrane"/>
    <property type="evidence" value="ECO:0007669"/>
    <property type="project" value="TreeGrafter"/>
</dbReference>
<comment type="caution">
    <text evidence="9">The sequence shown here is derived from an EMBL/GenBank/DDBJ whole genome shotgun (WGS) entry which is preliminary data.</text>
</comment>
<evidence type="ECO:0000256" key="2">
    <source>
        <dbReference type="ARBA" id="ARBA00022723"/>
    </source>
</evidence>
<evidence type="ECO:0000256" key="7">
    <source>
        <dbReference type="SAM" id="Phobius"/>
    </source>
</evidence>
<comment type="cofactor">
    <cofactor evidence="6">
        <name>Zn(2+)</name>
        <dbReference type="ChEBI" id="CHEBI:29105"/>
    </cofactor>
    <text evidence="6">Binds 1 zinc ion per subunit.</text>
</comment>
<dbReference type="Pfam" id="PF01435">
    <property type="entry name" value="Peptidase_M48"/>
    <property type="match status" value="1"/>
</dbReference>
<sequence length="273" mass="29512">MEYAPKLPEQNDNVSHNRPLREFVQILLTLLVLSLFVFWCMGLAVDYAVEHMDPDTEAAINKVMVFPGGETAKDKLPQRAQLQELVDSMQQCAGLTAKVQVHLLDREEVNAAVAPGNHMFVFAGLTKQIGSTNGLAFVLAHELGHIRQRDPLRALGRGMVLMSVVALLTGADTGVAEVLIPVNKIGESRYSRARESGADALALQILNCRFGHAGGATEFFDLLKAERGPGFALSHYVASHPGLQARIDAINRGIAAGAMKVEPVQPFTLAAPK</sequence>
<keyword evidence="3 6" id="KW-0378">Hydrolase</keyword>
<dbReference type="Proteomes" id="UP000241421">
    <property type="component" value="Unassembled WGS sequence"/>
</dbReference>
<evidence type="ECO:0000256" key="6">
    <source>
        <dbReference type="RuleBase" id="RU003983"/>
    </source>
</evidence>
<evidence type="ECO:0000259" key="8">
    <source>
        <dbReference type="Pfam" id="PF01435"/>
    </source>
</evidence>
<accession>A0A2U2HG46</accession>
<keyword evidence="2" id="KW-0479">Metal-binding</keyword>
<dbReference type="PANTHER" id="PTHR22726">
    <property type="entry name" value="METALLOENDOPEPTIDASE OMA1"/>
    <property type="match status" value="1"/>
</dbReference>
<dbReference type="Gene3D" id="3.30.2010.10">
    <property type="entry name" value="Metalloproteases ('zincins'), catalytic domain"/>
    <property type="match status" value="1"/>
</dbReference>
<dbReference type="GO" id="GO:0046872">
    <property type="term" value="F:metal ion binding"/>
    <property type="evidence" value="ECO:0007669"/>
    <property type="project" value="UniProtKB-KW"/>
</dbReference>
<proteinExistence type="inferred from homology"/>
<dbReference type="OrthoDB" id="15218at2"/>
<dbReference type="EMBL" id="PXWF02000275">
    <property type="protein sequence ID" value="PWF43684.1"/>
    <property type="molecule type" value="Genomic_DNA"/>
</dbReference>
<evidence type="ECO:0000256" key="1">
    <source>
        <dbReference type="ARBA" id="ARBA00022670"/>
    </source>
</evidence>
<protein>
    <submittedName>
        <fullName evidence="9">Peptidase M48</fullName>
    </submittedName>
</protein>
<keyword evidence="7" id="KW-0472">Membrane</keyword>
<name>A0A2U2HG46_9BURK</name>
<evidence type="ECO:0000256" key="4">
    <source>
        <dbReference type="ARBA" id="ARBA00022833"/>
    </source>
</evidence>
<dbReference type="GO" id="GO:0051603">
    <property type="term" value="P:proteolysis involved in protein catabolic process"/>
    <property type="evidence" value="ECO:0007669"/>
    <property type="project" value="TreeGrafter"/>
</dbReference>
<evidence type="ECO:0000256" key="5">
    <source>
        <dbReference type="ARBA" id="ARBA00023049"/>
    </source>
</evidence>
<keyword evidence="10" id="KW-1185">Reference proteome</keyword>
<gene>
    <name evidence="9" type="ORF">C7C56_020545</name>
</gene>
<dbReference type="PANTHER" id="PTHR22726:SF1">
    <property type="entry name" value="METALLOENDOPEPTIDASE OMA1, MITOCHONDRIAL"/>
    <property type="match status" value="1"/>
</dbReference>
<evidence type="ECO:0000256" key="3">
    <source>
        <dbReference type="ARBA" id="ARBA00022801"/>
    </source>
</evidence>
<dbReference type="RefSeq" id="WP_106759228.1">
    <property type="nucleotide sequence ID" value="NZ_PXWF02000275.1"/>
</dbReference>
<feature type="transmembrane region" description="Helical" evidence="7">
    <location>
        <begin position="23"/>
        <end position="45"/>
    </location>
</feature>
<reference evidence="9 10" key="1">
    <citation type="submission" date="2018-04" db="EMBL/GenBank/DDBJ databases">
        <title>Massilia violaceinigra sp. nov., a novel purple-pigmented bacterium isolated from Tianshan glacier, Xinjiang, China.</title>
        <authorList>
            <person name="Wang H."/>
        </authorList>
    </citation>
    <scope>NUCLEOTIDE SEQUENCE [LARGE SCALE GENOMIC DNA]</scope>
    <source>
        <strain evidence="9 10">B448-2</strain>
    </source>
</reference>
<feature type="domain" description="Peptidase M48" evidence="8">
    <location>
        <begin position="79"/>
        <end position="251"/>
    </location>
</feature>
<keyword evidence="7" id="KW-0812">Transmembrane</keyword>
<dbReference type="CDD" id="cd07332">
    <property type="entry name" value="M48C_Oma1_like"/>
    <property type="match status" value="1"/>
</dbReference>
<organism evidence="9 10">
    <name type="scientific">Massilia glaciei</name>
    <dbReference type="NCBI Taxonomy" id="1524097"/>
    <lineage>
        <taxon>Bacteria</taxon>
        <taxon>Pseudomonadati</taxon>
        <taxon>Pseudomonadota</taxon>
        <taxon>Betaproteobacteria</taxon>
        <taxon>Burkholderiales</taxon>
        <taxon>Oxalobacteraceae</taxon>
        <taxon>Telluria group</taxon>
        <taxon>Massilia</taxon>
    </lineage>
</organism>
<dbReference type="AlphaFoldDB" id="A0A2U2HG46"/>
<comment type="similarity">
    <text evidence="6">Belongs to the peptidase M48 family.</text>
</comment>
<dbReference type="InterPro" id="IPR001915">
    <property type="entry name" value="Peptidase_M48"/>
</dbReference>